<name>A0A1G9T0J9_9FIRM</name>
<evidence type="ECO:0000259" key="4">
    <source>
        <dbReference type="SMART" id="SM00363"/>
    </source>
</evidence>
<dbReference type="InterPro" id="IPR002877">
    <property type="entry name" value="RNA_MeTrfase_FtsJ_dom"/>
</dbReference>
<dbReference type="Proteomes" id="UP000199309">
    <property type="component" value="Unassembled WGS sequence"/>
</dbReference>
<dbReference type="PIRSF" id="PIRSF005578">
    <property type="entry name" value="TlyA"/>
    <property type="match status" value="1"/>
</dbReference>
<dbReference type="NCBIfam" id="TIGR00478">
    <property type="entry name" value="tly"/>
    <property type="match status" value="1"/>
</dbReference>
<dbReference type="GO" id="GO:0032259">
    <property type="term" value="P:methylation"/>
    <property type="evidence" value="ECO:0007669"/>
    <property type="project" value="UniProtKB-KW"/>
</dbReference>
<keyword evidence="5" id="KW-0489">Methyltransferase</keyword>
<feature type="domain" description="RNA-binding S4" evidence="4">
    <location>
        <begin position="3"/>
        <end position="62"/>
    </location>
</feature>
<keyword evidence="6" id="KW-1185">Reference proteome</keyword>
<evidence type="ECO:0000256" key="3">
    <source>
        <dbReference type="PROSITE-ProRule" id="PRU00182"/>
    </source>
</evidence>
<dbReference type="SUPFAM" id="SSF55174">
    <property type="entry name" value="Alpha-L RNA-binding motif"/>
    <property type="match status" value="1"/>
</dbReference>
<dbReference type="Gene3D" id="3.40.50.150">
    <property type="entry name" value="Vaccinia Virus protein VP39"/>
    <property type="match status" value="1"/>
</dbReference>
<evidence type="ECO:0000256" key="1">
    <source>
        <dbReference type="ARBA" id="ARBA00022884"/>
    </source>
</evidence>
<dbReference type="AlphaFoldDB" id="A0A1G9T0J9"/>
<dbReference type="SUPFAM" id="SSF53335">
    <property type="entry name" value="S-adenosyl-L-methionine-dependent methyltransferases"/>
    <property type="match status" value="1"/>
</dbReference>
<evidence type="ECO:0000313" key="5">
    <source>
        <dbReference type="EMBL" id="SDM41244.1"/>
    </source>
</evidence>
<dbReference type="PANTHER" id="PTHR32319">
    <property type="entry name" value="BACTERIAL HEMOLYSIN-LIKE PROTEIN"/>
    <property type="match status" value="1"/>
</dbReference>
<dbReference type="SMART" id="SM00363">
    <property type="entry name" value="S4"/>
    <property type="match status" value="1"/>
</dbReference>
<evidence type="ECO:0000313" key="6">
    <source>
        <dbReference type="Proteomes" id="UP000199309"/>
    </source>
</evidence>
<dbReference type="InterPro" id="IPR002942">
    <property type="entry name" value="S4_RNA-bd"/>
</dbReference>
<dbReference type="RefSeq" id="WP_091648411.1">
    <property type="nucleotide sequence ID" value="NZ_FNHQ01000006.1"/>
</dbReference>
<gene>
    <name evidence="5" type="ORF">SAMN05660299_00836</name>
</gene>
<dbReference type="PANTHER" id="PTHR32319:SF0">
    <property type="entry name" value="BACTERIAL HEMOLYSIN-LIKE PROTEIN"/>
    <property type="match status" value="1"/>
</dbReference>
<dbReference type="CDD" id="cd02440">
    <property type="entry name" value="AdoMet_MTases"/>
    <property type="match status" value="1"/>
</dbReference>
<dbReference type="GO" id="GO:0008168">
    <property type="term" value="F:methyltransferase activity"/>
    <property type="evidence" value="ECO:0007669"/>
    <property type="project" value="UniProtKB-KW"/>
</dbReference>
<dbReference type="InterPro" id="IPR004538">
    <property type="entry name" value="Hemolysin_A/TlyA"/>
</dbReference>
<reference evidence="5 6" key="1">
    <citation type="submission" date="2016-10" db="EMBL/GenBank/DDBJ databases">
        <authorList>
            <person name="de Groot N.N."/>
        </authorList>
    </citation>
    <scope>NUCLEOTIDE SEQUENCE [LARGE SCALE GENOMIC DNA]</scope>
    <source>
        <strain evidence="5 6">DSM 16981</strain>
    </source>
</reference>
<proteinExistence type="inferred from homology"/>
<dbReference type="EMBL" id="FNHQ01000006">
    <property type="protein sequence ID" value="SDM41244.1"/>
    <property type="molecule type" value="Genomic_DNA"/>
</dbReference>
<comment type="similarity">
    <text evidence="2">Belongs to the TlyA family.</text>
</comment>
<keyword evidence="1 3" id="KW-0694">RNA-binding</keyword>
<organism evidence="5 6">
    <name type="scientific">Megasphaera paucivorans</name>
    <dbReference type="NCBI Taxonomy" id="349095"/>
    <lineage>
        <taxon>Bacteria</taxon>
        <taxon>Bacillati</taxon>
        <taxon>Bacillota</taxon>
        <taxon>Negativicutes</taxon>
        <taxon>Veillonellales</taxon>
        <taxon>Veillonellaceae</taxon>
        <taxon>Megasphaera</taxon>
    </lineage>
</organism>
<evidence type="ECO:0000256" key="2">
    <source>
        <dbReference type="ARBA" id="ARBA00029460"/>
    </source>
</evidence>
<dbReference type="CDD" id="cd00165">
    <property type="entry name" value="S4"/>
    <property type="match status" value="1"/>
</dbReference>
<dbReference type="InterPro" id="IPR036986">
    <property type="entry name" value="S4_RNA-bd_sf"/>
</dbReference>
<dbReference type="OrthoDB" id="9784736at2"/>
<dbReference type="InterPro" id="IPR047048">
    <property type="entry name" value="TlyA"/>
</dbReference>
<dbReference type="PROSITE" id="PS50889">
    <property type="entry name" value="S4"/>
    <property type="match status" value="1"/>
</dbReference>
<accession>A0A1G9T0J9</accession>
<keyword evidence="5" id="KW-0808">Transferase</keyword>
<dbReference type="Gene3D" id="3.10.290.10">
    <property type="entry name" value="RNA-binding S4 domain"/>
    <property type="match status" value="1"/>
</dbReference>
<dbReference type="GO" id="GO:0003723">
    <property type="term" value="F:RNA binding"/>
    <property type="evidence" value="ECO:0007669"/>
    <property type="project" value="UniProtKB-KW"/>
</dbReference>
<sequence>MKERLDTLLVSRGLSESREKAKATIMAGLVFVRNQRVDKAGTKIDVEAEIIVKGNPIPYVGRGGLKLEKALSAFPIDLQGAVMMDIGASTGGFTDCALQNGAKKVYAVDVGYGQLAWKLRTDERVINMERTNIRNVTLEDLGEAVDFISIDVSFISLLKIMPAVVPLLKENGTMVTLIKPQFEAGREHVGKGGIVRDRDIHRYVIRHVTNGIAAEGLSPLALTFSPIKGAEGNIEYLLYSCKNIAKHNEITEDMIDDIVEKSHQM</sequence>
<dbReference type="InterPro" id="IPR029063">
    <property type="entry name" value="SAM-dependent_MTases_sf"/>
</dbReference>
<dbReference type="Pfam" id="PF01479">
    <property type="entry name" value="S4"/>
    <property type="match status" value="1"/>
</dbReference>
<dbReference type="Pfam" id="PF01728">
    <property type="entry name" value="FtsJ"/>
    <property type="match status" value="1"/>
</dbReference>
<protein>
    <submittedName>
        <fullName evidence="5">23S rRNA (Cytidine1920-2'-O)/16S rRNA (Cytidine1409-2'-O)-methyltransferase</fullName>
    </submittedName>
</protein>
<dbReference type="STRING" id="349095.SAMN05660299_00836"/>